<dbReference type="GO" id="GO:0003700">
    <property type="term" value="F:DNA-binding transcription factor activity"/>
    <property type="evidence" value="ECO:0007669"/>
    <property type="project" value="InterPro"/>
</dbReference>
<dbReference type="InterPro" id="IPR050204">
    <property type="entry name" value="AraC_XylS_family_regulators"/>
</dbReference>
<dbReference type="Gene3D" id="1.10.10.60">
    <property type="entry name" value="Homeodomain-like"/>
    <property type="match status" value="1"/>
</dbReference>
<keyword evidence="3" id="KW-0804">Transcription</keyword>
<dbReference type="InterPro" id="IPR018060">
    <property type="entry name" value="HTH_AraC"/>
</dbReference>
<proteinExistence type="predicted"/>
<dbReference type="PROSITE" id="PS00041">
    <property type="entry name" value="HTH_ARAC_FAMILY_1"/>
    <property type="match status" value="1"/>
</dbReference>
<gene>
    <name evidence="5" type="ORF">BKA15_000249</name>
</gene>
<dbReference type="Proteomes" id="UP000569914">
    <property type="component" value="Unassembled WGS sequence"/>
</dbReference>
<protein>
    <submittedName>
        <fullName evidence="5">AraC-like DNA-binding protein</fullName>
    </submittedName>
</protein>
<evidence type="ECO:0000259" key="4">
    <source>
        <dbReference type="PROSITE" id="PS01124"/>
    </source>
</evidence>
<dbReference type="PROSITE" id="PS01124">
    <property type="entry name" value="HTH_ARAC_FAMILY_2"/>
    <property type="match status" value="1"/>
</dbReference>
<feature type="domain" description="HTH araC/xylS-type" evidence="4">
    <location>
        <begin position="167"/>
        <end position="268"/>
    </location>
</feature>
<evidence type="ECO:0000313" key="6">
    <source>
        <dbReference type="Proteomes" id="UP000569914"/>
    </source>
</evidence>
<dbReference type="PANTHER" id="PTHR46796:SF13">
    <property type="entry name" value="HTH-TYPE TRANSCRIPTIONAL ACTIVATOR RHAS"/>
    <property type="match status" value="1"/>
</dbReference>
<name>A0A7Y9I2M0_9ACTN</name>
<keyword evidence="2 5" id="KW-0238">DNA-binding</keyword>
<reference evidence="5 6" key="1">
    <citation type="submission" date="2020-07" db="EMBL/GenBank/DDBJ databases">
        <title>Sequencing the genomes of 1000 actinobacteria strains.</title>
        <authorList>
            <person name="Klenk H.-P."/>
        </authorList>
    </citation>
    <scope>NUCLEOTIDE SEQUENCE [LARGE SCALE GENOMIC DNA]</scope>
    <source>
        <strain evidence="5 6">DSM 22083</strain>
    </source>
</reference>
<dbReference type="SUPFAM" id="SSF51182">
    <property type="entry name" value="RmlC-like cupins"/>
    <property type="match status" value="1"/>
</dbReference>
<keyword evidence="6" id="KW-1185">Reference proteome</keyword>
<organism evidence="5 6">
    <name type="scientific">Microlunatus parietis</name>
    <dbReference type="NCBI Taxonomy" id="682979"/>
    <lineage>
        <taxon>Bacteria</taxon>
        <taxon>Bacillati</taxon>
        <taxon>Actinomycetota</taxon>
        <taxon>Actinomycetes</taxon>
        <taxon>Propionibacteriales</taxon>
        <taxon>Propionibacteriaceae</taxon>
        <taxon>Microlunatus</taxon>
    </lineage>
</organism>
<dbReference type="Gene3D" id="2.60.120.10">
    <property type="entry name" value="Jelly Rolls"/>
    <property type="match status" value="1"/>
</dbReference>
<comment type="caution">
    <text evidence="5">The sequence shown here is derived from an EMBL/GenBank/DDBJ whole genome shotgun (WGS) entry which is preliminary data.</text>
</comment>
<dbReference type="SUPFAM" id="SSF46689">
    <property type="entry name" value="Homeodomain-like"/>
    <property type="match status" value="1"/>
</dbReference>
<evidence type="ECO:0000313" key="5">
    <source>
        <dbReference type="EMBL" id="NYE68920.1"/>
    </source>
</evidence>
<evidence type="ECO:0000256" key="2">
    <source>
        <dbReference type="ARBA" id="ARBA00023125"/>
    </source>
</evidence>
<dbReference type="AlphaFoldDB" id="A0A7Y9I2M0"/>
<dbReference type="InterPro" id="IPR018062">
    <property type="entry name" value="HTH_AraC-typ_CS"/>
</dbReference>
<evidence type="ECO:0000256" key="1">
    <source>
        <dbReference type="ARBA" id="ARBA00023015"/>
    </source>
</evidence>
<dbReference type="GO" id="GO:0043565">
    <property type="term" value="F:sequence-specific DNA binding"/>
    <property type="evidence" value="ECO:0007669"/>
    <property type="project" value="InterPro"/>
</dbReference>
<dbReference type="InterPro" id="IPR014710">
    <property type="entry name" value="RmlC-like_jellyroll"/>
</dbReference>
<evidence type="ECO:0000256" key="3">
    <source>
        <dbReference type="ARBA" id="ARBA00023163"/>
    </source>
</evidence>
<dbReference type="EMBL" id="JACCBU010000001">
    <property type="protein sequence ID" value="NYE68920.1"/>
    <property type="molecule type" value="Genomic_DNA"/>
</dbReference>
<dbReference type="PANTHER" id="PTHR46796">
    <property type="entry name" value="HTH-TYPE TRANSCRIPTIONAL ACTIVATOR RHAS-RELATED"/>
    <property type="match status" value="1"/>
</dbReference>
<dbReference type="SMART" id="SM00342">
    <property type="entry name" value="HTH_ARAC"/>
    <property type="match status" value="1"/>
</dbReference>
<accession>A0A7Y9I2M0</accession>
<sequence length="272" mass="29175">MIDVAVEAETVEPAPVLPNQPAWELVRLRHRALTPDAPGEASAGPVWTFVLEGVVELATVTERYVLDAGDAVLLDAFTPHRLSTAAGARVATADLRLVVPPFPVPSPLLVRDFAGRHYGVAELVRSCPLGGECRPSAFASSYGGLIGASMLASWQEDKPWDNRPGDPAVVTVLAALVAEPGAEWTVEWMAGLVHLSRSALNDRFRRALGRSPVQALREVRMLHARRLLADVDRPIEQIAHAVGYGSTAAFSRAFTADHGTAPKSWRTLSDAG</sequence>
<keyword evidence="1" id="KW-0805">Transcription regulation</keyword>
<dbReference type="InterPro" id="IPR011051">
    <property type="entry name" value="RmlC_Cupin_sf"/>
</dbReference>
<dbReference type="RefSeq" id="WP_179747785.1">
    <property type="nucleotide sequence ID" value="NZ_JACCBU010000001.1"/>
</dbReference>
<dbReference type="Pfam" id="PF12833">
    <property type="entry name" value="HTH_18"/>
    <property type="match status" value="1"/>
</dbReference>
<dbReference type="InterPro" id="IPR009057">
    <property type="entry name" value="Homeodomain-like_sf"/>
</dbReference>